<organism evidence="2 3">
    <name type="scientific">Sorangium cellulosum (strain So ce56)</name>
    <name type="common">Polyangium cellulosum (strain So ce56)</name>
    <dbReference type="NCBI Taxonomy" id="448385"/>
    <lineage>
        <taxon>Bacteria</taxon>
        <taxon>Pseudomonadati</taxon>
        <taxon>Myxococcota</taxon>
        <taxon>Polyangia</taxon>
        <taxon>Polyangiales</taxon>
        <taxon>Polyangiaceae</taxon>
        <taxon>Sorangium</taxon>
    </lineage>
</organism>
<dbReference type="Proteomes" id="UP000002139">
    <property type="component" value="Chromosome"/>
</dbReference>
<evidence type="ECO:0000313" key="3">
    <source>
        <dbReference type="Proteomes" id="UP000002139"/>
    </source>
</evidence>
<evidence type="ECO:0000256" key="1">
    <source>
        <dbReference type="SAM" id="MobiDB-lite"/>
    </source>
</evidence>
<feature type="region of interest" description="Disordered" evidence="1">
    <location>
        <begin position="1"/>
        <end position="73"/>
    </location>
</feature>
<feature type="compositionally biased region" description="Basic and acidic residues" evidence="1">
    <location>
        <begin position="9"/>
        <end position="23"/>
    </location>
</feature>
<reference evidence="2 3" key="1">
    <citation type="journal article" date="2007" name="Nat. Biotechnol.">
        <title>Complete genome sequence of the myxobacterium Sorangium cellulosum.</title>
        <authorList>
            <person name="Schneiker S."/>
            <person name="Perlova O."/>
            <person name="Kaiser O."/>
            <person name="Gerth K."/>
            <person name="Alici A."/>
            <person name="Altmeyer M.O."/>
            <person name="Bartels D."/>
            <person name="Bekel T."/>
            <person name="Beyer S."/>
            <person name="Bode E."/>
            <person name="Bode H.B."/>
            <person name="Bolten C.J."/>
            <person name="Choudhuri J.V."/>
            <person name="Doss S."/>
            <person name="Elnakady Y.A."/>
            <person name="Frank B."/>
            <person name="Gaigalat L."/>
            <person name="Goesmann A."/>
            <person name="Groeger C."/>
            <person name="Gross F."/>
            <person name="Jelsbak L."/>
            <person name="Jelsbak L."/>
            <person name="Kalinowski J."/>
            <person name="Kegler C."/>
            <person name="Knauber T."/>
            <person name="Konietzny S."/>
            <person name="Kopp M."/>
            <person name="Krause L."/>
            <person name="Krug D."/>
            <person name="Linke B."/>
            <person name="Mahmud T."/>
            <person name="Martinez-Arias R."/>
            <person name="McHardy A.C."/>
            <person name="Merai M."/>
            <person name="Meyer F."/>
            <person name="Mormann S."/>
            <person name="Munoz-Dorado J."/>
            <person name="Perez J."/>
            <person name="Pradella S."/>
            <person name="Rachid S."/>
            <person name="Raddatz G."/>
            <person name="Rosenau F."/>
            <person name="Rueckert C."/>
            <person name="Sasse F."/>
            <person name="Scharfe M."/>
            <person name="Schuster S.C."/>
            <person name="Suen G."/>
            <person name="Treuner-Lange A."/>
            <person name="Velicer G.J."/>
            <person name="Vorholter F.-J."/>
            <person name="Weissman K.J."/>
            <person name="Welch R.D."/>
            <person name="Wenzel S.C."/>
            <person name="Whitworth D.E."/>
            <person name="Wilhelm S."/>
            <person name="Wittmann C."/>
            <person name="Bloecker H."/>
            <person name="Puehler A."/>
            <person name="Mueller R."/>
        </authorList>
    </citation>
    <scope>NUCLEOTIDE SEQUENCE [LARGE SCALE GENOMIC DNA]</scope>
    <source>
        <strain evidence="3">So ce56</strain>
    </source>
</reference>
<dbReference type="AlphaFoldDB" id="A9FBC6"/>
<sequence length="364" mass="38317">MTASARRVAPRDPLGESPPREGRPMGGNKGKKASKVDKASKADKASKVDKASKAGKKDARRLRKGKPSDADPASLIAAARRGAFVDEMPERAFAHFRPLAEQVPTADLPIFTGQPLLMRANVKIALAAVEPHLPAAVSALREPRLKDVFELPSLVMALDFATARVPVAKLSAGEIEKMLAEGAPWRELMLTFLEVASHPLLGLLPRERVAAVRAGSGKLDKARDFVALPGLFAEFSSALEGKHPFPADKLDLLATLGGALVQQVRPGNAAATVAKRTPESILRDQLASLVADRYDQLQVLAAVALGKRKADELLPALRSAVSFGSTETADAPESPPASGTAERPGANGTAERPGANGTAEMPEG</sequence>
<name>A9FBC6_SORC5</name>
<protein>
    <submittedName>
        <fullName evidence="2">Uncharacterized protein</fullName>
    </submittedName>
</protein>
<keyword evidence="3" id="KW-1185">Reference proteome</keyword>
<evidence type="ECO:0000313" key="2">
    <source>
        <dbReference type="EMBL" id="CAN97999.1"/>
    </source>
</evidence>
<proteinExistence type="predicted"/>
<dbReference type="KEGG" id="scl:sce7829"/>
<accession>A9FBC6</accession>
<gene>
    <name evidence="2" type="ordered locus">sce7829</name>
</gene>
<feature type="compositionally biased region" description="Basic and acidic residues" evidence="1">
    <location>
        <begin position="34"/>
        <end position="57"/>
    </location>
</feature>
<feature type="region of interest" description="Disordered" evidence="1">
    <location>
        <begin position="323"/>
        <end position="364"/>
    </location>
</feature>
<dbReference type="HOGENOM" id="CLU_811111_0_0_7"/>
<dbReference type="EMBL" id="AM746676">
    <property type="protein sequence ID" value="CAN97999.1"/>
    <property type="molecule type" value="Genomic_DNA"/>
</dbReference>